<dbReference type="SUPFAM" id="SSF101821">
    <property type="entry name" value="Aminopeptidase/glucanase lid domain"/>
    <property type="match status" value="1"/>
</dbReference>
<keyword evidence="4 8" id="KW-0479">Metal-binding</keyword>
<sequence length="342" mass="37199">MFLKSLSECHGVAGNEVSVSKLIKEHLQDYVDEFQYDYLGNLVAIKGKDKKGPKIMLAAHMDEVGLMVTSIEPNGLLRFKPVGGLDVRVLVSKPVVIGSKMIKGVIGAKPIHLQQSSERKNALGYSQLYIDIGASSKEEASKVVEIGDYVSFDTQFSKISDCLVKGKAFDDRVGCYILAEILKKDYPFPIYGAFTVQEEVGLRGATVAAYNVQPDLAIVLEGTSASDVPESDKHRFSTTMGKGPALSVMDASIIVDKNLLKEIVKVADDFDIKYQFRQTAVGGNDAGKIKLTRDGIDTFTISMPCRYIHSPVSFLNLNDLESGINLVDKILGKIAQGGVVRG</sequence>
<dbReference type="AlphaFoldDB" id="A0AAU7VRG9"/>
<reference evidence="9" key="1">
    <citation type="journal article" date="2013" name="Extremophiles">
        <title>Proteinivorax tanatarense gen. nov., sp. nov., an anaerobic, haloalkaliphilic, proteolytic bacterium isolated from a decaying algal bloom, and proposal of Proteinivoraceae fam. nov.</title>
        <authorList>
            <person name="Kevbrin V."/>
            <person name="Boltyanskaya Y."/>
            <person name="Zhilina T."/>
            <person name="Kolganova T."/>
            <person name="Lavrentjeva E."/>
            <person name="Kuznetsov B."/>
        </authorList>
    </citation>
    <scope>NUCLEOTIDE SEQUENCE</scope>
    <source>
        <strain evidence="9">Z-910T</strain>
    </source>
</reference>
<dbReference type="GO" id="GO:0004177">
    <property type="term" value="F:aminopeptidase activity"/>
    <property type="evidence" value="ECO:0007669"/>
    <property type="project" value="UniProtKB-UniRule"/>
</dbReference>
<name>A0AAU7VRG9_9FIRM</name>
<reference evidence="9" key="2">
    <citation type="submission" date="2024-06" db="EMBL/GenBank/DDBJ databases">
        <authorList>
            <person name="Petrova K.O."/>
            <person name="Toshchakov S.V."/>
            <person name="Boltjanskaja Y.V."/>
            <person name="Kevbrin V."/>
        </authorList>
    </citation>
    <scope>NUCLEOTIDE SEQUENCE</scope>
    <source>
        <strain evidence="9">Z-910T</strain>
    </source>
</reference>
<comment type="similarity">
    <text evidence="1 6">Belongs to the peptidase M42 family.</text>
</comment>
<keyword evidence="3" id="KW-0645">Protease</keyword>
<evidence type="ECO:0000256" key="4">
    <source>
        <dbReference type="ARBA" id="ARBA00022723"/>
    </source>
</evidence>
<feature type="binding site" evidence="8">
    <location>
        <position position="309"/>
    </location>
    <ligand>
        <name>Zn(2+)</name>
        <dbReference type="ChEBI" id="CHEBI:29105"/>
        <label>2</label>
    </ligand>
</feature>
<dbReference type="CDD" id="cd05656">
    <property type="entry name" value="M42_Frv"/>
    <property type="match status" value="1"/>
</dbReference>
<organism evidence="9">
    <name type="scientific">Proteinivorax tanatarense</name>
    <dbReference type="NCBI Taxonomy" id="1260629"/>
    <lineage>
        <taxon>Bacteria</taxon>
        <taxon>Bacillati</taxon>
        <taxon>Bacillota</taxon>
        <taxon>Clostridia</taxon>
        <taxon>Eubacteriales</taxon>
        <taxon>Proteinivoracaceae</taxon>
        <taxon>Proteinivorax</taxon>
    </lineage>
</organism>
<feature type="binding site" evidence="8">
    <location>
        <position position="170"/>
    </location>
    <ligand>
        <name>Zn(2+)</name>
        <dbReference type="ChEBI" id="CHEBI:29105"/>
        <label>2</label>
    </ligand>
</feature>
<gene>
    <name evidence="9" type="ORF">PRVXT_001379</name>
</gene>
<keyword evidence="2" id="KW-0031">Aminopeptidase</keyword>
<dbReference type="InterPro" id="IPR051464">
    <property type="entry name" value="Peptidase_M42_aminopept"/>
</dbReference>
<keyword evidence="5" id="KW-0378">Hydrolase</keyword>
<dbReference type="PIRSF" id="PIRSF001123">
    <property type="entry name" value="PepA_GA"/>
    <property type="match status" value="1"/>
</dbReference>
<feature type="binding site" evidence="8">
    <location>
        <position position="199"/>
    </location>
    <ligand>
        <name>Zn(2+)</name>
        <dbReference type="ChEBI" id="CHEBI:29105"/>
        <label>2</label>
    </ligand>
</feature>
<evidence type="ECO:0000256" key="8">
    <source>
        <dbReference type="PIRSR" id="PIRSR001123-2"/>
    </source>
</evidence>
<evidence type="ECO:0000256" key="6">
    <source>
        <dbReference type="PIRNR" id="PIRNR001123"/>
    </source>
</evidence>
<dbReference type="PANTHER" id="PTHR32481:SF0">
    <property type="entry name" value="AMINOPEPTIDASE YPDE-RELATED"/>
    <property type="match status" value="1"/>
</dbReference>
<dbReference type="EMBL" id="CP158367">
    <property type="protein sequence ID" value="XBX76199.1"/>
    <property type="molecule type" value="Genomic_DNA"/>
</dbReference>
<feature type="binding site" evidence="8">
    <location>
        <position position="221"/>
    </location>
    <ligand>
        <name>Zn(2+)</name>
        <dbReference type="ChEBI" id="CHEBI:29105"/>
        <label>1</label>
    </ligand>
</feature>
<feature type="binding site" evidence="8">
    <location>
        <position position="60"/>
    </location>
    <ligand>
        <name>Zn(2+)</name>
        <dbReference type="ChEBI" id="CHEBI:29105"/>
        <label>1</label>
    </ligand>
</feature>
<accession>A0AAU7VRG9</accession>
<dbReference type="Pfam" id="PF05343">
    <property type="entry name" value="Peptidase_M42"/>
    <property type="match status" value="1"/>
</dbReference>
<evidence type="ECO:0000256" key="1">
    <source>
        <dbReference type="ARBA" id="ARBA00006272"/>
    </source>
</evidence>
<proteinExistence type="inferred from homology"/>
<evidence type="ECO:0000313" key="9">
    <source>
        <dbReference type="EMBL" id="XBX76199.1"/>
    </source>
</evidence>
<dbReference type="GO" id="GO:0046872">
    <property type="term" value="F:metal ion binding"/>
    <property type="evidence" value="ECO:0007669"/>
    <property type="project" value="UniProtKB-UniRule"/>
</dbReference>
<dbReference type="GO" id="GO:0006508">
    <property type="term" value="P:proteolysis"/>
    <property type="evidence" value="ECO:0007669"/>
    <property type="project" value="UniProtKB-KW"/>
</dbReference>
<evidence type="ECO:0000256" key="5">
    <source>
        <dbReference type="ARBA" id="ARBA00022801"/>
    </source>
</evidence>
<dbReference type="InterPro" id="IPR023367">
    <property type="entry name" value="Peptidase_M42_dom2"/>
</dbReference>
<evidence type="ECO:0000256" key="3">
    <source>
        <dbReference type="ARBA" id="ARBA00022670"/>
    </source>
</evidence>
<protein>
    <submittedName>
        <fullName evidence="9">M42 family metallopeptidase</fullName>
    </submittedName>
</protein>
<dbReference type="PANTHER" id="PTHR32481">
    <property type="entry name" value="AMINOPEPTIDASE"/>
    <property type="match status" value="1"/>
</dbReference>
<dbReference type="InterPro" id="IPR008007">
    <property type="entry name" value="Peptidase_M42"/>
</dbReference>
<evidence type="ECO:0000256" key="2">
    <source>
        <dbReference type="ARBA" id="ARBA00022438"/>
    </source>
</evidence>
<evidence type="ECO:0000256" key="7">
    <source>
        <dbReference type="PIRSR" id="PIRSR001123-1"/>
    </source>
</evidence>
<dbReference type="Gene3D" id="2.40.30.40">
    <property type="entry name" value="Peptidase M42, domain 2"/>
    <property type="match status" value="1"/>
</dbReference>
<feature type="active site" description="Proton acceptor" evidence="7">
    <location>
        <position position="198"/>
    </location>
</feature>
<comment type="cofactor">
    <cofactor evidence="8">
        <name>a divalent metal cation</name>
        <dbReference type="ChEBI" id="CHEBI:60240"/>
    </cofactor>
    <text evidence="8">Binds 2 divalent metal cations per subunit.</text>
</comment>
<dbReference type="Gene3D" id="3.40.630.10">
    <property type="entry name" value="Zn peptidases"/>
    <property type="match status" value="1"/>
</dbReference>
<dbReference type="SUPFAM" id="SSF53187">
    <property type="entry name" value="Zn-dependent exopeptidases"/>
    <property type="match status" value="1"/>
</dbReference>
<dbReference type="RefSeq" id="WP_350344933.1">
    <property type="nucleotide sequence ID" value="NZ_CP158367.1"/>
</dbReference>
<feature type="binding site" evidence="8">
    <location>
        <position position="170"/>
    </location>
    <ligand>
        <name>Zn(2+)</name>
        <dbReference type="ChEBI" id="CHEBI:29105"/>
        <label>1</label>
    </ligand>
</feature>